<evidence type="ECO:0000313" key="2">
    <source>
        <dbReference type="Proteomes" id="UP000000935"/>
    </source>
</evidence>
<evidence type="ECO:0000313" key="1">
    <source>
        <dbReference type="EMBL" id="ADE72627.1"/>
    </source>
</evidence>
<accession>D5E4A2</accession>
<dbReference type="AlphaFoldDB" id="D5E4A2"/>
<dbReference type="KEGG" id="bmq:BMQ_pBM70085"/>
<keyword evidence="2" id="KW-1185">Reference proteome</keyword>
<proteinExistence type="predicted"/>
<dbReference type="Proteomes" id="UP000000935">
    <property type="component" value="Plasmid pBM700"/>
</dbReference>
<dbReference type="EMBL" id="CP001990">
    <property type="protein sequence ID" value="ADE72627.1"/>
    <property type="molecule type" value="Genomic_DNA"/>
</dbReference>
<gene>
    <name evidence="1" type="ordered locus">BMQ_pBM70085</name>
</gene>
<reference evidence="1 2" key="1">
    <citation type="journal article" date="2011" name="J. Bacteriol.">
        <title>Genome sequences of the biotechnologically important Bacillus megaterium strains QM B1551 and DSM319.</title>
        <authorList>
            <person name="Eppinger M."/>
            <person name="Bunk B."/>
            <person name="Johns M.A."/>
            <person name="Edirisinghe J.N."/>
            <person name="Kutumbaka K.K."/>
            <person name="Koenig S.S."/>
            <person name="Huot Creasy H."/>
            <person name="Rosovitz M.J."/>
            <person name="Riley D.R."/>
            <person name="Daugherty S."/>
            <person name="Martin M."/>
            <person name="Elbourne L.D."/>
            <person name="Paulsen I."/>
            <person name="Biedendieck R."/>
            <person name="Braun C."/>
            <person name="Grayburn S."/>
            <person name="Dhingra S."/>
            <person name="Lukyanchuk V."/>
            <person name="Ball B."/>
            <person name="Ul-Qamar R."/>
            <person name="Seibel J."/>
            <person name="Bremer E."/>
            <person name="Jahn D."/>
            <person name="Ravel J."/>
            <person name="Vary P.S."/>
        </authorList>
    </citation>
    <scope>NUCLEOTIDE SEQUENCE [LARGE SCALE GENOMIC DNA]</scope>
    <source>
        <strain evidence="2">ATCC 12872 / QMB1551</strain>
        <plasmid evidence="1">pBM700</plasmid>
    </source>
</reference>
<sequence>MEEDDLNKYFAPEYYRATSNVLEVEMENWIMNKGMLNYVLIYIPTIPIFGQSKNKKGAISTYYE</sequence>
<geneLocation type="plasmid" evidence="1 2">
    <name>pBM700</name>
</geneLocation>
<name>D5E4A2_PRIM1</name>
<protein>
    <submittedName>
        <fullName evidence="1">Uncharacterized protein</fullName>
    </submittedName>
</protein>
<keyword evidence="1" id="KW-0614">Plasmid</keyword>
<dbReference type="HOGENOM" id="CLU_2858422_0_0_9"/>
<organism evidence="1 2">
    <name type="scientific">Priestia megaterium (strain ATCC 12872 / QMB1551)</name>
    <name type="common">Bacillus megaterium</name>
    <dbReference type="NCBI Taxonomy" id="545693"/>
    <lineage>
        <taxon>Bacteria</taxon>
        <taxon>Bacillati</taxon>
        <taxon>Bacillota</taxon>
        <taxon>Bacilli</taxon>
        <taxon>Bacillales</taxon>
        <taxon>Bacillaceae</taxon>
        <taxon>Priestia</taxon>
    </lineage>
</organism>